<evidence type="ECO:0000256" key="5">
    <source>
        <dbReference type="ARBA" id="ARBA00023180"/>
    </source>
</evidence>
<dbReference type="GO" id="GO:0009277">
    <property type="term" value="C:fungal-type cell wall"/>
    <property type="evidence" value="ECO:0007669"/>
    <property type="project" value="TreeGrafter"/>
</dbReference>
<comment type="subcellular location">
    <subcellularLocation>
        <location evidence="1">Secreted</location>
        <location evidence="1">Cell wall</location>
    </subcellularLocation>
</comment>
<keyword evidence="4 7" id="KW-0732">Signal</keyword>
<evidence type="ECO:0000256" key="1">
    <source>
        <dbReference type="ARBA" id="ARBA00004191"/>
    </source>
</evidence>
<keyword evidence="3" id="KW-0964">Secreted</keyword>
<dbReference type="PANTHER" id="PTHR31018:SF3">
    <property type="entry name" value="RECEPTOR PROTEIN-TYROSINE KINASE"/>
    <property type="match status" value="1"/>
</dbReference>
<dbReference type="GO" id="GO:0031505">
    <property type="term" value="P:fungal-type cell wall organization"/>
    <property type="evidence" value="ECO:0007669"/>
    <property type="project" value="TreeGrafter"/>
</dbReference>
<dbReference type="InterPro" id="IPR036941">
    <property type="entry name" value="Rcpt_L-dom_sf"/>
</dbReference>
<dbReference type="OrthoDB" id="536881at2759"/>
<keyword evidence="9" id="KW-1185">Reference proteome</keyword>
<sequence length="396" mass="42720">MLIIWHLLVMFAVVLIISVKSQSCSGQASITSQAELDNIQSCSNYDGTISIDGTNAESLDMDGIERITGDLIMRNNDNLNSFHAPALQSIQGKFEMANQTHLSQFTVPNLKNASSITLAVLPELDDLSFVNSLLGLTTISIADTRVQKVENPYINNLQQLMLTNNNNLTSVHLENLSKVGGKVYITANGASCSAEFPQLTSIQSGTFRNLDNLNLRALTESTQDLSFNQNSAHDLMLNTLNLVGGSLTVADNNELVNLTMANLTTIGGAFVVNNNTKLLNIDGFPRLQEVKGSVDLAGYFDKAEIPSLKEVRGKMRLQTTSTVFKCNETKNTGVVKGGSLACKSNLAPDQIDQNFEQNGKSTSHESISGSSIPHLPSVKESSGFALAVFLAFILSV</sequence>
<feature type="signal peptide" evidence="7">
    <location>
        <begin position="1"/>
        <end position="21"/>
    </location>
</feature>
<dbReference type="Proteomes" id="UP000654370">
    <property type="component" value="Unassembled WGS sequence"/>
</dbReference>
<feature type="chain" id="PRO_5034601845" evidence="7">
    <location>
        <begin position="22"/>
        <end position="396"/>
    </location>
</feature>
<evidence type="ECO:0000313" key="9">
    <source>
        <dbReference type="Proteomes" id="UP000654370"/>
    </source>
</evidence>
<keyword evidence="5" id="KW-0325">Glycoprotein</keyword>
<organism evidence="8 9">
    <name type="scientific">Mortierella isabellina</name>
    <name type="common">Filamentous fungus</name>
    <name type="synonym">Umbelopsis isabellina</name>
    <dbReference type="NCBI Taxonomy" id="91625"/>
    <lineage>
        <taxon>Eukaryota</taxon>
        <taxon>Fungi</taxon>
        <taxon>Fungi incertae sedis</taxon>
        <taxon>Mucoromycota</taxon>
        <taxon>Mucoromycotina</taxon>
        <taxon>Umbelopsidomycetes</taxon>
        <taxon>Umbelopsidales</taxon>
        <taxon>Umbelopsidaceae</taxon>
        <taxon>Umbelopsis</taxon>
    </lineage>
</organism>
<protein>
    <submittedName>
        <fullName evidence="8">Uncharacterized protein</fullName>
    </submittedName>
</protein>
<dbReference type="PANTHER" id="PTHR31018">
    <property type="entry name" value="SPORULATION-SPECIFIC PROTEIN-RELATED"/>
    <property type="match status" value="1"/>
</dbReference>
<dbReference type="InterPro" id="IPR051648">
    <property type="entry name" value="CWI-Assembly_Regulator"/>
</dbReference>
<evidence type="ECO:0000256" key="4">
    <source>
        <dbReference type="ARBA" id="ARBA00022729"/>
    </source>
</evidence>
<evidence type="ECO:0000256" key="7">
    <source>
        <dbReference type="SAM" id="SignalP"/>
    </source>
</evidence>
<name>A0A8H7Q1V6_MORIS</name>
<dbReference type="EMBL" id="JAEPQZ010000003">
    <property type="protein sequence ID" value="KAG2183529.1"/>
    <property type="molecule type" value="Genomic_DNA"/>
</dbReference>
<evidence type="ECO:0000313" key="8">
    <source>
        <dbReference type="EMBL" id="KAG2183529.1"/>
    </source>
</evidence>
<reference evidence="8" key="1">
    <citation type="submission" date="2020-12" db="EMBL/GenBank/DDBJ databases">
        <title>Metabolic potential, ecology and presence of endohyphal bacteria is reflected in genomic diversity of Mucoromycotina.</title>
        <authorList>
            <person name="Muszewska A."/>
            <person name="Okrasinska A."/>
            <person name="Steczkiewicz K."/>
            <person name="Drgas O."/>
            <person name="Orlowska M."/>
            <person name="Perlinska-Lenart U."/>
            <person name="Aleksandrzak-Piekarczyk T."/>
            <person name="Szatraj K."/>
            <person name="Zielenkiewicz U."/>
            <person name="Pilsyk S."/>
            <person name="Malc E."/>
            <person name="Mieczkowski P."/>
            <person name="Kruszewska J.S."/>
            <person name="Biernat P."/>
            <person name="Pawlowska J."/>
        </authorList>
    </citation>
    <scope>NUCLEOTIDE SEQUENCE</scope>
    <source>
        <strain evidence="8">WA0000067209</strain>
    </source>
</reference>
<comment type="caution">
    <text evidence="8">The sequence shown here is derived from an EMBL/GenBank/DDBJ whole genome shotgun (WGS) entry which is preliminary data.</text>
</comment>
<evidence type="ECO:0000256" key="3">
    <source>
        <dbReference type="ARBA" id="ARBA00022525"/>
    </source>
</evidence>
<evidence type="ECO:0000256" key="2">
    <source>
        <dbReference type="ARBA" id="ARBA00022512"/>
    </source>
</evidence>
<dbReference type="GO" id="GO:0009986">
    <property type="term" value="C:cell surface"/>
    <property type="evidence" value="ECO:0007669"/>
    <property type="project" value="TreeGrafter"/>
</dbReference>
<accession>A0A8H7Q1V6</accession>
<feature type="region of interest" description="Disordered" evidence="6">
    <location>
        <begin position="353"/>
        <end position="372"/>
    </location>
</feature>
<dbReference type="Gene3D" id="3.80.20.20">
    <property type="entry name" value="Receptor L-domain"/>
    <property type="match status" value="2"/>
</dbReference>
<dbReference type="GO" id="GO:0005886">
    <property type="term" value="C:plasma membrane"/>
    <property type="evidence" value="ECO:0007669"/>
    <property type="project" value="TreeGrafter"/>
</dbReference>
<keyword evidence="2" id="KW-0134">Cell wall</keyword>
<dbReference type="SUPFAM" id="SSF52058">
    <property type="entry name" value="L domain-like"/>
    <property type="match status" value="3"/>
</dbReference>
<proteinExistence type="predicted"/>
<gene>
    <name evidence="8" type="ORF">INT43_006535</name>
</gene>
<evidence type="ECO:0000256" key="6">
    <source>
        <dbReference type="SAM" id="MobiDB-lite"/>
    </source>
</evidence>
<dbReference type="AlphaFoldDB" id="A0A8H7Q1V6"/>